<feature type="transmembrane region" description="Helical" evidence="2">
    <location>
        <begin position="129"/>
        <end position="151"/>
    </location>
</feature>
<accession>A0ABV8I0V7</accession>
<organism evidence="3 4">
    <name type="scientific">Planomonospora corallina</name>
    <dbReference type="NCBI Taxonomy" id="1806052"/>
    <lineage>
        <taxon>Bacteria</taxon>
        <taxon>Bacillati</taxon>
        <taxon>Actinomycetota</taxon>
        <taxon>Actinomycetes</taxon>
        <taxon>Streptosporangiales</taxon>
        <taxon>Streptosporangiaceae</taxon>
        <taxon>Planomonospora</taxon>
    </lineage>
</organism>
<reference evidence="4" key="1">
    <citation type="journal article" date="2019" name="Int. J. Syst. Evol. Microbiol.">
        <title>The Global Catalogue of Microorganisms (GCM) 10K type strain sequencing project: providing services to taxonomists for standard genome sequencing and annotation.</title>
        <authorList>
            <consortium name="The Broad Institute Genomics Platform"/>
            <consortium name="The Broad Institute Genome Sequencing Center for Infectious Disease"/>
            <person name="Wu L."/>
            <person name="Ma J."/>
        </authorList>
    </citation>
    <scope>NUCLEOTIDE SEQUENCE [LARGE SCALE GENOMIC DNA]</scope>
    <source>
        <strain evidence="4">TBRC 4489</strain>
    </source>
</reference>
<keyword evidence="2" id="KW-0812">Transmembrane</keyword>
<keyword evidence="2" id="KW-1133">Transmembrane helix</keyword>
<comment type="caution">
    <text evidence="3">The sequence shown here is derived from an EMBL/GenBank/DDBJ whole genome shotgun (WGS) entry which is preliminary data.</text>
</comment>
<proteinExistence type="predicted"/>
<dbReference type="Proteomes" id="UP001595850">
    <property type="component" value="Unassembled WGS sequence"/>
</dbReference>
<dbReference type="RefSeq" id="WP_377285470.1">
    <property type="nucleotide sequence ID" value="NZ_JBHSBM010000010.1"/>
</dbReference>
<feature type="compositionally biased region" description="Pro residues" evidence="1">
    <location>
        <begin position="37"/>
        <end position="65"/>
    </location>
</feature>
<feature type="compositionally biased region" description="Basic and acidic residues" evidence="1">
    <location>
        <begin position="1"/>
        <end position="16"/>
    </location>
</feature>
<sequence length="306" mass="31747">MGEAPHRAWPPEEPPRRPGAPRRTHPYGAPVPKAGPAAPPDQGPPQRAPAAPPDQGPPQRAPAIPPDLGRPEPGRVWPPRHGGWSPARPGHARSPGPDRDEDDLPPSARRYGAPAAPSGLRIPRRLRRLALGLLALAACAAATAGAVVAVLRISSPSPVPGRVADPAAGVGYPLPAGWRTGPVPPVTGFTSVAGDGRTVTVLVRPGGRVADARRATVTLADLYGRLLLHGDEVKVIDDRAVTVGGRAGHSRSLRAEYRDVVNRPAYLRVVFLTGSAGRPPVVVLAVAGPDDLRARAGIDAVLAGLR</sequence>
<keyword evidence="2" id="KW-0472">Membrane</keyword>
<evidence type="ECO:0000313" key="3">
    <source>
        <dbReference type="EMBL" id="MFC4057470.1"/>
    </source>
</evidence>
<evidence type="ECO:0000256" key="2">
    <source>
        <dbReference type="SAM" id="Phobius"/>
    </source>
</evidence>
<keyword evidence="4" id="KW-1185">Reference proteome</keyword>
<gene>
    <name evidence="3" type="ORF">ACFOWE_04150</name>
</gene>
<evidence type="ECO:0000313" key="4">
    <source>
        <dbReference type="Proteomes" id="UP001595850"/>
    </source>
</evidence>
<evidence type="ECO:0000256" key="1">
    <source>
        <dbReference type="SAM" id="MobiDB-lite"/>
    </source>
</evidence>
<protein>
    <submittedName>
        <fullName evidence="3">Uncharacterized protein</fullName>
    </submittedName>
</protein>
<dbReference type="EMBL" id="JBHSBM010000010">
    <property type="protein sequence ID" value="MFC4057470.1"/>
    <property type="molecule type" value="Genomic_DNA"/>
</dbReference>
<feature type="region of interest" description="Disordered" evidence="1">
    <location>
        <begin position="1"/>
        <end position="118"/>
    </location>
</feature>
<feature type="compositionally biased region" description="Low complexity" evidence="1">
    <location>
        <begin position="26"/>
        <end position="36"/>
    </location>
</feature>
<name>A0ABV8I0V7_9ACTN</name>